<dbReference type="EMBL" id="GBRH01283116">
    <property type="protein sequence ID" value="JAD14779.1"/>
    <property type="molecule type" value="Transcribed_RNA"/>
</dbReference>
<sequence length="97" mass="10731">MTLIRSCDSQGKEERKKKEMMAASHDRVSLEIDGIGSDRGVAAARMDLAPSPRRGRRSKQAEEERRRGDVRGIEEIRPPHHHGQISSCVVGGRENGG</sequence>
<reference evidence="2" key="2">
    <citation type="journal article" date="2015" name="Data Brief">
        <title>Shoot transcriptome of the giant reed, Arundo donax.</title>
        <authorList>
            <person name="Barrero R.A."/>
            <person name="Guerrero F.D."/>
            <person name="Moolhuijzen P."/>
            <person name="Goolsby J.A."/>
            <person name="Tidwell J."/>
            <person name="Bellgard S.E."/>
            <person name="Bellgard M.I."/>
        </authorList>
    </citation>
    <scope>NUCLEOTIDE SEQUENCE</scope>
    <source>
        <tissue evidence="2">Shoot tissue taken approximately 20 cm above the soil surface</tissue>
    </source>
</reference>
<feature type="region of interest" description="Disordered" evidence="1">
    <location>
        <begin position="45"/>
        <end position="97"/>
    </location>
</feature>
<dbReference type="AlphaFoldDB" id="A0A0A8XN90"/>
<accession>A0A0A8XN90</accession>
<proteinExistence type="predicted"/>
<evidence type="ECO:0000313" key="2">
    <source>
        <dbReference type="EMBL" id="JAD14779.1"/>
    </source>
</evidence>
<protein>
    <submittedName>
        <fullName evidence="2">Uncharacterized protein</fullName>
    </submittedName>
</protein>
<feature type="compositionally biased region" description="Basic and acidic residues" evidence="1">
    <location>
        <begin position="10"/>
        <end position="25"/>
    </location>
</feature>
<organism evidence="2">
    <name type="scientific">Arundo donax</name>
    <name type="common">Giant reed</name>
    <name type="synonym">Donax arundinaceus</name>
    <dbReference type="NCBI Taxonomy" id="35708"/>
    <lineage>
        <taxon>Eukaryota</taxon>
        <taxon>Viridiplantae</taxon>
        <taxon>Streptophyta</taxon>
        <taxon>Embryophyta</taxon>
        <taxon>Tracheophyta</taxon>
        <taxon>Spermatophyta</taxon>
        <taxon>Magnoliopsida</taxon>
        <taxon>Liliopsida</taxon>
        <taxon>Poales</taxon>
        <taxon>Poaceae</taxon>
        <taxon>PACMAD clade</taxon>
        <taxon>Arundinoideae</taxon>
        <taxon>Arundineae</taxon>
        <taxon>Arundo</taxon>
    </lineage>
</organism>
<feature type="region of interest" description="Disordered" evidence="1">
    <location>
        <begin position="1"/>
        <end position="25"/>
    </location>
</feature>
<evidence type="ECO:0000256" key="1">
    <source>
        <dbReference type="SAM" id="MobiDB-lite"/>
    </source>
</evidence>
<feature type="compositionally biased region" description="Basic and acidic residues" evidence="1">
    <location>
        <begin position="59"/>
        <end position="78"/>
    </location>
</feature>
<reference evidence="2" key="1">
    <citation type="submission" date="2014-09" db="EMBL/GenBank/DDBJ databases">
        <authorList>
            <person name="Magalhaes I.L.F."/>
            <person name="Oliveira U."/>
            <person name="Santos F.R."/>
            <person name="Vidigal T.H.D.A."/>
            <person name="Brescovit A.D."/>
            <person name="Santos A.J."/>
        </authorList>
    </citation>
    <scope>NUCLEOTIDE SEQUENCE</scope>
    <source>
        <tissue evidence="2">Shoot tissue taken approximately 20 cm above the soil surface</tissue>
    </source>
</reference>
<name>A0A0A8XN90_ARUDO</name>